<feature type="transmembrane region" description="Helical" evidence="8">
    <location>
        <begin position="374"/>
        <end position="398"/>
    </location>
</feature>
<keyword evidence="6 8" id="KW-0472">Membrane</keyword>
<dbReference type="SUPFAM" id="SSF103473">
    <property type="entry name" value="MFS general substrate transporter"/>
    <property type="match status" value="1"/>
</dbReference>
<dbReference type="GO" id="GO:0005351">
    <property type="term" value="F:carbohydrate:proton symporter activity"/>
    <property type="evidence" value="ECO:0007669"/>
    <property type="project" value="TreeGrafter"/>
</dbReference>
<feature type="transmembrane region" description="Helical" evidence="8">
    <location>
        <begin position="283"/>
        <end position="305"/>
    </location>
</feature>
<dbReference type="InterPro" id="IPR020846">
    <property type="entry name" value="MFS_dom"/>
</dbReference>
<dbReference type="FunFam" id="1.20.1250.20:FF:000078">
    <property type="entry name" value="MFS maltose transporter, putative"/>
    <property type="match status" value="1"/>
</dbReference>
<proteinExistence type="inferred from homology"/>
<comment type="caution">
    <text evidence="10">The sequence shown here is derived from an EMBL/GenBank/DDBJ whole genome shotgun (WGS) entry which is preliminary data.</text>
</comment>
<dbReference type="PROSITE" id="PS00217">
    <property type="entry name" value="SUGAR_TRANSPORT_2"/>
    <property type="match status" value="1"/>
</dbReference>
<keyword evidence="3 7" id="KW-0813">Transport</keyword>
<feature type="transmembrane region" description="Helical" evidence="8">
    <location>
        <begin position="410"/>
        <end position="435"/>
    </location>
</feature>
<dbReference type="InterPro" id="IPR050360">
    <property type="entry name" value="MFS_Sugar_Transporters"/>
</dbReference>
<dbReference type="NCBIfam" id="TIGR00879">
    <property type="entry name" value="SP"/>
    <property type="match status" value="1"/>
</dbReference>
<dbReference type="Pfam" id="PF00083">
    <property type="entry name" value="Sugar_tr"/>
    <property type="match status" value="1"/>
</dbReference>
<dbReference type="InterPro" id="IPR036259">
    <property type="entry name" value="MFS_trans_sf"/>
</dbReference>
<comment type="similarity">
    <text evidence="2 7">Belongs to the major facilitator superfamily. Sugar transporter (TC 2.A.1.1) family.</text>
</comment>
<feature type="transmembrane region" description="Helical" evidence="8">
    <location>
        <begin position="76"/>
        <end position="96"/>
    </location>
</feature>
<feature type="transmembrane region" description="Helical" evidence="8">
    <location>
        <begin position="162"/>
        <end position="181"/>
    </location>
</feature>
<evidence type="ECO:0000256" key="8">
    <source>
        <dbReference type="SAM" id="Phobius"/>
    </source>
</evidence>
<dbReference type="Proteomes" id="UP000799444">
    <property type="component" value="Unassembled WGS sequence"/>
</dbReference>
<dbReference type="OrthoDB" id="6612291at2759"/>
<evidence type="ECO:0000256" key="1">
    <source>
        <dbReference type="ARBA" id="ARBA00004141"/>
    </source>
</evidence>
<organism evidence="10 11">
    <name type="scientific">Polyplosphaeria fusca</name>
    <dbReference type="NCBI Taxonomy" id="682080"/>
    <lineage>
        <taxon>Eukaryota</taxon>
        <taxon>Fungi</taxon>
        <taxon>Dikarya</taxon>
        <taxon>Ascomycota</taxon>
        <taxon>Pezizomycotina</taxon>
        <taxon>Dothideomycetes</taxon>
        <taxon>Pleosporomycetidae</taxon>
        <taxon>Pleosporales</taxon>
        <taxon>Tetraplosphaeriaceae</taxon>
        <taxon>Polyplosphaeria</taxon>
    </lineage>
</organism>
<feature type="transmembrane region" description="Helical" evidence="8">
    <location>
        <begin position="317"/>
        <end position="337"/>
    </location>
</feature>
<dbReference type="PROSITE" id="PS50850">
    <property type="entry name" value="MFS"/>
    <property type="match status" value="1"/>
</dbReference>
<dbReference type="PANTHER" id="PTHR48022">
    <property type="entry name" value="PLASTIDIC GLUCOSE TRANSPORTER 4"/>
    <property type="match status" value="1"/>
</dbReference>
<keyword evidence="4 8" id="KW-0812">Transmembrane</keyword>
<keyword evidence="11" id="KW-1185">Reference proteome</keyword>
<evidence type="ECO:0000256" key="2">
    <source>
        <dbReference type="ARBA" id="ARBA00010992"/>
    </source>
</evidence>
<accession>A0A9P4QUI9</accession>
<keyword evidence="5 8" id="KW-1133">Transmembrane helix</keyword>
<dbReference type="GO" id="GO:0016020">
    <property type="term" value="C:membrane"/>
    <property type="evidence" value="ECO:0007669"/>
    <property type="project" value="UniProtKB-SubCell"/>
</dbReference>
<comment type="subcellular location">
    <subcellularLocation>
        <location evidence="1">Membrane</location>
        <topology evidence="1">Multi-pass membrane protein</topology>
    </subcellularLocation>
</comment>
<evidence type="ECO:0000256" key="7">
    <source>
        <dbReference type="RuleBase" id="RU003346"/>
    </source>
</evidence>
<feature type="transmembrane region" description="Helical" evidence="8">
    <location>
        <begin position="349"/>
        <end position="368"/>
    </location>
</feature>
<dbReference type="PANTHER" id="PTHR48022:SF10">
    <property type="entry name" value="MAJOR FACILITATOR SUPERFAMILY (MFS) PROFILE DOMAIN-CONTAINING PROTEIN"/>
    <property type="match status" value="1"/>
</dbReference>
<dbReference type="InterPro" id="IPR005828">
    <property type="entry name" value="MFS_sugar_transport-like"/>
</dbReference>
<evidence type="ECO:0000259" key="9">
    <source>
        <dbReference type="PROSITE" id="PS50850"/>
    </source>
</evidence>
<dbReference type="Gene3D" id="1.20.1250.20">
    <property type="entry name" value="MFS general substrate transporter like domains"/>
    <property type="match status" value="1"/>
</dbReference>
<evidence type="ECO:0000313" key="10">
    <source>
        <dbReference type="EMBL" id="KAF2731329.1"/>
    </source>
</evidence>
<sequence>MAGGAAVSANPLQLDLRSHLKCLSICFIATIATFQYGLDYALIGGFLSMPGFLQVYGYHAPNSPTKYNIDPTVQQLISSLMVIGTFFSSLAVGPFSQRFGRRVGLWCAALINFIATGIMIGTTSVGLLYFSRFLLAGIAVGWFLTFSQVYVHEVAPAHLRGIAFAVYQTQLSVGSIVGAAVDYGTHTMPSRRAYQIPLAVMFVAPLIQSICLIFIPETPRWLMVQKREEEAEASLRRLRNKNIAESEFQAEFAEIRDGTRKQMEGSKAVFMDIWRGTNRRRTILAIAVICFHAGTGSSWVVYYTTYYLEKAKVPDPFAYSILTTCCGIIGVLFSFFYVRKIDRRDIMMYGMGACALFQLMPAIAWTVAPNSQQASNAVVASVALFKFAYTTMGPYAWLIGGEYPNNQQRGYVFGIASALNFLFTWLGTFTAPFFINPAALNWNAQYGYIWFVSNTIMVVFTFFLLPETRDRTLEEIHEMFEARLPARKFKGYKCVGVEQMAANARGEKGELDVETEEIEHVEKKV</sequence>
<dbReference type="InterPro" id="IPR003663">
    <property type="entry name" value="Sugar/inositol_transpt"/>
</dbReference>
<gene>
    <name evidence="10" type="ORF">EJ04DRAFT_498915</name>
</gene>
<dbReference type="AlphaFoldDB" id="A0A9P4QUI9"/>
<protein>
    <submittedName>
        <fullName evidence="10">MFS transporter</fullName>
    </submittedName>
</protein>
<evidence type="ECO:0000256" key="6">
    <source>
        <dbReference type="ARBA" id="ARBA00023136"/>
    </source>
</evidence>
<feature type="transmembrane region" description="Helical" evidence="8">
    <location>
        <begin position="127"/>
        <end position="150"/>
    </location>
</feature>
<dbReference type="EMBL" id="ML996198">
    <property type="protein sequence ID" value="KAF2731329.1"/>
    <property type="molecule type" value="Genomic_DNA"/>
</dbReference>
<reference evidence="10" key="1">
    <citation type="journal article" date="2020" name="Stud. Mycol.">
        <title>101 Dothideomycetes genomes: a test case for predicting lifestyles and emergence of pathogens.</title>
        <authorList>
            <person name="Haridas S."/>
            <person name="Albert R."/>
            <person name="Binder M."/>
            <person name="Bloem J."/>
            <person name="Labutti K."/>
            <person name="Salamov A."/>
            <person name="Andreopoulos B."/>
            <person name="Baker S."/>
            <person name="Barry K."/>
            <person name="Bills G."/>
            <person name="Bluhm B."/>
            <person name="Cannon C."/>
            <person name="Castanera R."/>
            <person name="Culley D."/>
            <person name="Daum C."/>
            <person name="Ezra D."/>
            <person name="Gonzalez J."/>
            <person name="Henrissat B."/>
            <person name="Kuo A."/>
            <person name="Liang C."/>
            <person name="Lipzen A."/>
            <person name="Lutzoni F."/>
            <person name="Magnuson J."/>
            <person name="Mondo S."/>
            <person name="Nolan M."/>
            <person name="Ohm R."/>
            <person name="Pangilinan J."/>
            <person name="Park H.-J."/>
            <person name="Ramirez L."/>
            <person name="Alfaro M."/>
            <person name="Sun H."/>
            <person name="Tritt A."/>
            <person name="Yoshinaga Y."/>
            <person name="Zwiers L.-H."/>
            <person name="Turgeon B."/>
            <person name="Goodwin S."/>
            <person name="Spatafora J."/>
            <person name="Crous P."/>
            <person name="Grigoriev I."/>
        </authorList>
    </citation>
    <scope>NUCLEOTIDE SEQUENCE</scope>
    <source>
        <strain evidence="10">CBS 125425</strain>
    </source>
</reference>
<feature type="transmembrane region" description="Helical" evidence="8">
    <location>
        <begin position="447"/>
        <end position="465"/>
    </location>
</feature>
<feature type="domain" description="Major facilitator superfamily (MFS) profile" evidence="9">
    <location>
        <begin position="25"/>
        <end position="469"/>
    </location>
</feature>
<name>A0A9P4QUI9_9PLEO</name>
<dbReference type="InterPro" id="IPR005829">
    <property type="entry name" value="Sugar_transporter_CS"/>
</dbReference>
<evidence type="ECO:0000256" key="3">
    <source>
        <dbReference type="ARBA" id="ARBA00022448"/>
    </source>
</evidence>
<feature type="transmembrane region" description="Helical" evidence="8">
    <location>
        <begin position="193"/>
        <end position="215"/>
    </location>
</feature>
<evidence type="ECO:0000256" key="4">
    <source>
        <dbReference type="ARBA" id="ARBA00022692"/>
    </source>
</evidence>
<evidence type="ECO:0000256" key="5">
    <source>
        <dbReference type="ARBA" id="ARBA00022989"/>
    </source>
</evidence>
<feature type="transmembrane region" description="Helical" evidence="8">
    <location>
        <begin position="103"/>
        <end position="121"/>
    </location>
</feature>
<evidence type="ECO:0000313" key="11">
    <source>
        <dbReference type="Proteomes" id="UP000799444"/>
    </source>
</evidence>